<evidence type="ECO:0000256" key="8">
    <source>
        <dbReference type="ARBA" id="ARBA00023004"/>
    </source>
</evidence>
<evidence type="ECO:0000256" key="13">
    <source>
        <dbReference type="ARBA" id="ARBA00023237"/>
    </source>
</evidence>
<dbReference type="GO" id="GO:0015344">
    <property type="term" value="F:siderophore uptake transmembrane transporter activity"/>
    <property type="evidence" value="ECO:0007669"/>
    <property type="project" value="TreeGrafter"/>
</dbReference>
<keyword evidence="4 14" id="KW-1134">Transmembrane beta strand</keyword>
<comment type="subcellular location">
    <subcellularLocation>
        <location evidence="1 14">Cell outer membrane</location>
        <topology evidence="1 14">Multi-pass membrane protein</topology>
    </subcellularLocation>
</comment>
<keyword evidence="7 16" id="KW-0732">Signal</keyword>
<dbReference type="InterPro" id="IPR037066">
    <property type="entry name" value="Plug_dom_sf"/>
</dbReference>
<dbReference type="InterPro" id="IPR000531">
    <property type="entry name" value="Beta-barrel_TonB"/>
</dbReference>
<evidence type="ECO:0000256" key="12">
    <source>
        <dbReference type="ARBA" id="ARBA00023170"/>
    </source>
</evidence>
<evidence type="ECO:0000256" key="9">
    <source>
        <dbReference type="ARBA" id="ARBA00023065"/>
    </source>
</evidence>
<keyword evidence="3 14" id="KW-0813">Transport</keyword>
<dbReference type="InterPro" id="IPR011662">
    <property type="entry name" value="Secretin/TonB_short_N"/>
</dbReference>
<dbReference type="SUPFAM" id="SSF56935">
    <property type="entry name" value="Porins"/>
    <property type="match status" value="1"/>
</dbReference>
<evidence type="ECO:0000256" key="4">
    <source>
        <dbReference type="ARBA" id="ARBA00022452"/>
    </source>
</evidence>
<dbReference type="PROSITE" id="PS52016">
    <property type="entry name" value="TONB_DEPENDENT_REC_3"/>
    <property type="match status" value="1"/>
</dbReference>
<dbReference type="OrthoDB" id="8663017at2"/>
<sequence>MSPRPPRLARRIRLSTLALGLSGPLLLATASPSAWAAAYDIPAGDLGAALSHFAAASGVTLSFATSETAGLQTPGLQGDYGLEDGFARLLHGSGLQVRQAGGNRYVLVKPAADQALEVGATTVGANALGATTEDSGSYTTGTMQTATRLPLSIRETPQAVTVITRQRMDDQAMTSINDVVKSTPGLFLSRADGPGRPSFHARGFAIDNVMYDGMPSSYQGWLVGVQPNLAMYDRVEVIRGATGLVTGSGNPAAAINLVHKRPTAAPSLSLTGAAGRWDDYRTEFDASTPLNDSGTLRGRVVGSYRDANGFRDHEEHDHGLLYAVGEADLGERTTVTLGYSHQEDQTNLFWGGLPLGADGHHLDLPRSSYPGSDWEDKHQVVDTLFAEVEHRFDNDWSLRMAGRSAWQDALFAGTYLQRNDDQVLRHSAYKGRYQEDQRAFDLYASGPLQAFGRTHELVAGVSRRDNDFSVRRYDGGGLIPLGAAKPTFTRAGKTREVTTQDGAYLTTRLSLADPLTLILGGRLDWYDYDNRTGDGDYKVTRNVTRYAGLVYDLDDHHSLYASYTDIFQPQTQKNTSGRLLTPISGKNYEVGIKGAYFDDALNASLALFQIDQKDRASLLRDQSGCPTYPGTSCYEAAGLVRSQGLDLELQGALTEQWQVGAGYTYTRARYVHDANAAQEGERFTTDQPEHLFKVSTVYRLQGPLENWRVGGSLYWQSRIYNDVTTAQGDYRVQQGSYAIADLLLGYQVNEHLDLQLNATNLLDRTYYSAIGADVHWGGYDTYGEPRNAMLTAKYTY</sequence>
<dbReference type="InterPro" id="IPR006311">
    <property type="entry name" value="TAT_signal"/>
</dbReference>
<evidence type="ECO:0000256" key="3">
    <source>
        <dbReference type="ARBA" id="ARBA00022448"/>
    </source>
</evidence>
<evidence type="ECO:0000256" key="6">
    <source>
        <dbReference type="ARBA" id="ARBA00022692"/>
    </source>
</evidence>
<dbReference type="Gene3D" id="2.40.170.20">
    <property type="entry name" value="TonB-dependent receptor, beta-barrel domain"/>
    <property type="match status" value="1"/>
</dbReference>
<keyword evidence="8" id="KW-0408">Iron</keyword>
<dbReference type="PANTHER" id="PTHR32552">
    <property type="entry name" value="FERRICHROME IRON RECEPTOR-RELATED"/>
    <property type="match status" value="1"/>
</dbReference>
<evidence type="ECO:0000256" key="7">
    <source>
        <dbReference type="ARBA" id="ARBA00022729"/>
    </source>
</evidence>
<accession>A0A553GWG9</accession>
<dbReference type="InterPro" id="IPR036942">
    <property type="entry name" value="Beta-barrel_TonB_sf"/>
</dbReference>
<comment type="similarity">
    <text evidence="2 14 15">Belongs to the TonB-dependent receptor family.</text>
</comment>
<evidence type="ECO:0000256" key="1">
    <source>
        <dbReference type="ARBA" id="ARBA00004571"/>
    </source>
</evidence>
<keyword evidence="5" id="KW-0410">Iron transport</keyword>
<dbReference type="PANTHER" id="PTHR32552:SF74">
    <property type="entry name" value="HYDROXAMATE SIDEROPHORE RECEPTOR FHUE"/>
    <property type="match status" value="1"/>
</dbReference>
<dbReference type="InterPro" id="IPR039426">
    <property type="entry name" value="TonB-dep_rcpt-like"/>
</dbReference>
<feature type="signal peptide" evidence="16">
    <location>
        <begin position="1"/>
        <end position="36"/>
    </location>
</feature>
<dbReference type="Gene3D" id="3.55.50.30">
    <property type="match status" value="1"/>
</dbReference>
<evidence type="ECO:0000259" key="17">
    <source>
        <dbReference type="SMART" id="SM00965"/>
    </source>
</evidence>
<dbReference type="Pfam" id="PF07660">
    <property type="entry name" value="STN"/>
    <property type="match status" value="1"/>
</dbReference>
<comment type="caution">
    <text evidence="18">The sequence shown here is derived from an EMBL/GenBank/DDBJ whole genome shotgun (WGS) entry which is preliminary data.</text>
</comment>
<dbReference type="GO" id="GO:0009279">
    <property type="term" value="C:cell outer membrane"/>
    <property type="evidence" value="ECO:0007669"/>
    <property type="project" value="UniProtKB-SubCell"/>
</dbReference>
<dbReference type="RefSeq" id="WP_143489298.1">
    <property type="nucleotide sequence ID" value="NZ_VJOY01000011.1"/>
</dbReference>
<reference evidence="18 19" key="1">
    <citation type="submission" date="2019-07" db="EMBL/GenBank/DDBJ databases">
        <title>Pseudomonas mangiferae sp. nov., isolated from bark of mango tree in Thailand.</title>
        <authorList>
            <person name="Srisuk N."/>
            <person name="Anurat P."/>
        </authorList>
    </citation>
    <scope>NUCLEOTIDE SEQUENCE [LARGE SCALE GENOMIC DNA]</scope>
    <source>
        <strain evidence="18 19">DMKU_BBB3-04</strain>
    </source>
</reference>
<dbReference type="Gene3D" id="2.170.130.10">
    <property type="entry name" value="TonB-dependent receptor, plug domain"/>
    <property type="match status" value="1"/>
</dbReference>
<feature type="chain" id="PRO_5022054380" evidence="16">
    <location>
        <begin position="37"/>
        <end position="796"/>
    </location>
</feature>
<dbReference type="CDD" id="cd01347">
    <property type="entry name" value="ligand_gated_channel"/>
    <property type="match status" value="1"/>
</dbReference>
<protein>
    <submittedName>
        <fullName evidence="18">TonB-dependent siderophore receptor</fullName>
    </submittedName>
</protein>
<proteinExistence type="inferred from homology"/>
<keyword evidence="13 14" id="KW-0998">Cell outer membrane</keyword>
<dbReference type="EMBL" id="VJOY01000011">
    <property type="protein sequence ID" value="TRX73839.1"/>
    <property type="molecule type" value="Genomic_DNA"/>
</dbReference>
<evidence type="ECO:0000256" key="16">
    <source>
        <dbReference type="SAM" id="SignalP"/>
    </source>
</evidence>
<keyword evidence="12 18" id="KW-0675">Receptor</keyword>
<evidence type="ECO:0000256" key="10">
    <source>
        <dbReference type="ARBA" id="ARBA00023077"/>
    </source>
</evidence>
<evidence type="ECO:0000256" key="2">
    <source>
        <dbReference type="ARBA" id="ARBA00009810"/>
    </source>
</evidence>
<dbReference type="GO" id="GO:0038023">
    <property type="term" value="F:signaling receptor activity"/>
    <property type="evidence" value="ECO:0007669"/>
    <property type="project" value="InterPro"/>
</dbReference>
<keyword evidence="6 14" id="KW-0812">Transmembrane</keyword>
<dbReference type="NCBIfam" id="TIGR01783">
    <property type="entry name" value="TonB-siderophor"/>
    <property type="match status" value="1"/>
</dbReference>
<evidence type="ECO:0000256" key="11">
    <source>
        <dbReference type="ARBA" id="ARBA00023136"/>
    </source>
</evidence>
<dbReference type="InterPro" id="IPR012910">
    <property type="entry name" value="Plug_dom"/>
</dbReference>
<feature type="domain" description="Secretin/TonB short N-terminal" evidence="17">
    <location>
        <begin position="59"/>
        <end position="110"/>
    </location>
</feature>
<dbReference type="SMART" id="SM00965">
    <property type="entry name" value="STN"/>
    <property type="match status" value="1"/>
</dbReference>
<dbReference type="Proteomes" id="UP000315235">
    <property type="component" value="Unassembled WGS sequence"/>
</dbReference>
<dbReference type="AlphaFoldDB" id="A0A553GWG9"/>
<keyword evidence="9" id="KW-0406">Ion transport</keyword>
<evidence type="ECO:0000313" key="19">
    <source>
        <dbReference type="Proteomes" id="UP000315235"/>
    </source>
</evidence>
<dbReference type="Pfam" id="PF00593">
    <property type="entry name" value="TonB_dep_Rec_b-barrel"/>
    <property type="match status" value="1"/>
</dbReference>
<evidence type="ECO:0000256" key="15">
    <source>
        <dbReference type="RuleBase" id="RU003357"/>
    </source>
</evidence>
<keyword evidence="19" id="KW-1185">Reference proteome</keyword>
<keyword evidence="11 14" id="KW-0472">Membrane</keyword>
<evidence type="ECO:0000256" key="14">
    <source>
        <dbReference type="PROSITE-ProRule" id="PRU01360"/>
    </source>
</evidence>
<evidence type="ECO:0000256" key="5">
    <source>
        <dbReference type="ARBA" id="ARBA00022496"/>
    </source>
</evidence>
<dbReference type="GO" id="GO:0015891">
    <property type="term" value="P:siderophore transport"/>
    <property type="evidence" value="ECO:0007669"/>
    <property type="project" value="InterPro"/>
</dbReference>
<evidence type="ECO:0000313" key="18">
    <source>
        <dbReference type="EMBL" id="TRX73839.1"/>
    </source>
</evidence>
<name>A0A553GWG9_9PSED</name>
<dbReference type="InterPro" id="IPR010105">
    <property type="entry name" value="TonB_sidphr_rcpt"/>
</dbReference>
<dbReference type="PROSITE" id="PS51318">
    <property type="entry name" value="TAT"/>
    <property type="match status" value="1"/>
</dbReference>
<organism evidence="18 19">
    <name type="scientific">Pseudomonas mangiferae</name>
    <dbReference type="NCBI Taxonomy" id="2593654"/>
    <lineage>
        <taxon>Bacteria</taxon>
        <taxon>Pseudomonadati</taxon>
        <taxon>Pseudomonadota</taxon>
        <taxon>Gammaproteobacteria</taxon>
        <taxon>Pseudomonadales</taxon>
        <taxon>Pseudomonadaceae</taxon>
        <taxon>Pseudomonas</taxon>
    </lineage>
</organism>
<keyword evidence="10 15" id="KW-0798">TonB box</keyword>
<gene>
    <name evidence="18" type="ORF">FM069_15615</name>
</gene>
<dbReference type="FunFam" id="2.170.130.10:FF:000010">
    <property type="entry name" value="Ferripyoverdine receptor"/>
    <property type="match status" value="1"/>
</dbReference>
<dbReference type="Pfam" id="PF07715">
    <property type="entry name" value="Plug"/>
    <property type="match status" value="1"/>
</dbReference>